<comment type="caution">
    <text evidence="2">The sequence shown here is derived from an EMBL/GenBank/DDBJ whole genome shotgun (WGS) entry which is preliminary data.</text>
</comment>
<protein>
    <submittedName>
        <fullName evidence="2">Uncharacterized protein</fullName>
    </submittedName>
</protein>
<keyword evidence="3" id="KW-1185">Reference proteome</keyword>
<proteinExistence type="predicted"/>
<dbReference type="EMBL" id="CAUOFW020000425">
    <property type="protein sequence ID" value="CAK9134333.1"/>
    <property type="molecule type" value="Genomic_DNA"/>
</dbReference>
<organism evidence="2 3">
    <name type="scientific">Ilex paraguariensis</name>
    <name type="common">yerba mate</name>
    <dbReference type="NCBI Taxonomy" id="185542"/>
    <lineage>
        <taxon>Eukaryota</taxon>
        <taxon>Viridiplantae</taxon>
        <taxon>Streptophyta</taxon>
        <taxon>Embryophyta</taxon>
        <taxon>Tracheophyta</taxon>
        <taxon>Spermatophyta</taxon>
        <taxon>Magnoliopsida</taxon>
        <taxon>eudicotyledons</taxon>
        <taxon>Gunneridae</taxon>
        <taxon>Pentapetalae</taxon>
        <taxon>asterids</taxon>
        <taxon>campanulids</taxon>
        <taxon>Aquifoliales</taxon>
        <taxon>Aquifoliaceae</taxon>
        <taxon>Ilex</taxon>
    </lineage>
</organism>
<evidence type="ECO:0000313" key="2">
    <source>
        <dbReference type="EMBL" id="CAK9173713.1"/>
    </source>
</evidence>
<dbReference type="EMBL" id="CAUOFW020006192">
    <property type="protein sequence ID" value="CAK9173713.1"/>
    <property type="molecule type" value="Genomic_DNA"/>
</dbReference>
<name>A0ABC8U052_9AQUA</name>
<dbReference type="AlphaFoldDB" id="A0ABC8U052"/>
<evidence type="ECO:0000313" key="1">
    <source>
        <dbReference type="EMBL" id="CAK9134333.1"/>
    </source>
</evidence>
<accession>A0ABC8U052</accession>
<gene>
    <name evidence="1" type="ORF">ILEXP_LOCUS1269</name>
    <name evidence="2" type="ORF">ILEXP_LOCUS43444</name>
</gene>
<reference evidence="2 3" key="1">
    <citation type="submission" date="2024-02" db="EMBL/GenBank/DDBJ databases">
        <authorList>
            <person name="Vignale AGUSTIN F."/>
            <person name="Sosa J E."/>
            <person name="Modenutti C."/>
        </authorList>
    </citation>
    <scope>NUCLEOTIDE SEQUENCE [LARGE SCALE GENOMIC DNA]</scope>
</reference>
<sequence length="75" mass="8692">MDNDFVVDDVECDGDLEDSEFYDSDYDLVEDDKLYDTYVDKDVEWGRISGSGNGVEKEKSTVMDDSVIMHHLMNW</sequence>
<dbReference type="Proteomes" id="UP001642360">
    <property type="component" value="Unassembled WGS sequence"/>
</dbReference>
<evidence type="ECO:0000313" key="3">
    <source>
        <dbReference type="Proteomes" id="UP001642360"/>
    </source>
</evidence>